<feature type="region of interest" description="Disordered" evidence="1">
    <location>
        <begin position="1"/>
        <end position="20"/>
    </location>
</feature>
<comment type="caution">
    <text evidence="2">The sequence shown here is derived from an EMBL/GenBank/DDBJ whole genome shotgun (WGS) entry which is preliminary data.</text>
</comment>
<dbReference type="EMBL" id="JACWFH010000005">
    <property type="protein sequence ID" value="MBY0095581.1"/>
    <property type="molecule type" value="Genomic_DNA"/>
</dbReference>
<dbReference type="Proteomes" id="UP000769780">
    <property type="component" value="Unassembled WGS sequence"/>
</dbReference>
<evidence type="ECO:0000256" key="1">
    <source>
        <dbReference type="SAM" id="MobiDB-lite"/>
    </source>
</evidence>
<sequence length="77" mass="9358">MGECKIDHSPEDVRKKYEEQSPYLPEEAKSLFERFFSEEHTQDILNEVFHLLKKYDLASLEEREERNRRIDMVLKNV</sequence>
<gene>
    <name evidence="2" type="ORF">H0185_01940</name>
</gene>
<keyword evidence="3" id="KW-1185">Reference proteome</keyword>
<evidence type="ECO:0000313" key="2">
    <source>
        <dbReference type="EMBL" id="MBY0095581.1"/>
    </source>
</evidence>
<proteinExistence type="predicted"/>
<protein>
    <submittedName>
        <fullName evidence="2">Group-specific protein</fullName>
    </submittedName>
</protein>
<evidence type="ECO:0000313" key="3">
    <source>
        <dbReference type="Proteomes" id="UP000769780"/>
    </source>
</evidence>
<reference evidence="2 3" key="1">
    <citation type="submission" date="2020-07" db="EMBL/GenBank/DDBJ databases">
        <title>Fungal Genomes of the International Space Station.</title>
        <authorList>
            <person name="Seuylemezian A."/>
            <person name="Singh N.K."/>
            <person name="Wood J."/>
            <person name="Venkateswaran K."/>
        </authorList>
    </citation>
    <scope>NUCLEOTIDE SEQUENCE [LARGE SCALE GENOMIC DNA]</scope>
    <source>
        <strain evidence="2 3">PL-B2</strain>
    </source>
</reference>
<accession>A0ABS7K0A3</accession>
<feature type="compositionally biased region" description="Basic and acidic residues" evidence="1">
    <location>
        <begin position="1"/>
        <end position="19"/>
    </location>
</feature>
<organism evidence="2 3">
    <name type="scientific">Mesobacillus maritimus</name>
    <dbReference type="NCBI Taxonomy" id="1643336"/>
    <lineage>
        <taxon>Bacteria</taxon>
        <taxon>Bacillati</taxon>
        <taxon>Bacillota</taxon>
        <taxon>Bacilli</taxon>
        <taxon>Bacillales</taxon>
        <taxon>Bacillaceae</taxon>
        <taxon>Mesobacillus</taxon>
    </lineage>
</organism>
<dbReference type="RefSeq" id="WP_221870667.1">
    <property type="nucleotide sequence ID" value="NZ_JACWFH010000005.1"/>
</dbReference>
<name>A0ABS7K0A3_9BACI</name>